<sequence>MKEFEKWNDNFEGEPPDRIEPGLDCYECVGYYKREAWKAALEWALGINSIYSDCNRKCFTLQDIEREIDA</sequence>
<organism evidence="1">
    <name type="scientific">marine sediment metagenome</name>
    <dbReference type="NCBI Taxonomy" id="412755"/>
    <lineage>
        <taxon>unclassified sequences</taxon>
        <taxon>metagenomes</taxon>
        <taxon>ecological metagenomes</taxon>
    </lineage>
</organism>
<comment type="caution">
    <text evidence="1">The sequence shown here is derived from an EMBL/GenBank/DDBJ whole genome shotgun (WGS) entry which is preliminary data.</text>
</comment>
<proteinExistence type="predicted"/>
<accession>A0A0F9BCW8</accession>
<reference evidence="1" key="1">
    <citation type="journal article" date="2015" name="Nature">
        <title>Complex archaea that bridge the gap between prokaryotes and eukaryotes.</title>
        <authorList>
            <person name="Spang A."/>
            <person name="Saw J.H."/>
            <person name="Jorgensen S.L."/>
            <person name="Zaremba-Niedzwiedzka K."/>
            <person name="Martijn J."/>
            <person name="Lind A.E."/>
            <person name="van Eijk R."/>
            <person name="Schleper C."/>
            <person name="Guy L."/>
            <person name="Ettema T.J."/>
        </authorList>
    </citation>
    <scope>NUCLEOTIDE SEQUENCE</scope>
</reference>
<dbReference type="AlphaFoldDB" id="A0A0F9BCW8"/>
<protein>
    <submittedName>
        <fullName evidence="1">Uncharacterized protein</fullName>
    </submittedName>
</protein>
<dbReference type="EMBL" id="LAZR01038369">
    <property type="protein sequence ID" value="KKL19739.1"/>
    <property type="molecule type" value="Genomic_DNA"/>
</dbReference>
<name>A0A0F9BCW8_9ZZZZ</name>
<gene>
    <name evidence="1" type="ORF">LCGC14_2462430</name>
</gene>
<evidence type="ECO:0000313" key="1">
    <source>
        <dbReference type="EMBL" id="KKL19739.1"/>
    </source>
</evidence>